<dbReference type="InterPro" id="IPR018033">
    <property type="entry name" value="Deacylase_DtdA_archaea"/>
</dbReference>
<dbReference type="GO" id="GO:0019478">
    <property type="term" value="P:D-amino acid catabolic process"/>
    <property type="evidence" value="ECO:0007669"/>
    <property type="project" value="UniProtKB-UniRule"/>
</dbReference>
<dbReference type="GO" id="GO:0051499">
    <property type="term" value="F:D-aminoacyl-tRNA deacylase activity"/>
    <property type="evidence" value="ECO:0007669"/>
    <property type="project" value="UniProtKB-UniRule"/>
</dbReference>
<evidence type="ECO:0000256" key="3">
    <source>
        <dbReference type="ARBA" id="ARBA00022833"/>
    </source>
</evidence>
<evidence type="ECO:0000256" key="2">
    <source>
        <dbReference type="ARBA" id="ARBA00022801"/>
    </source>
</evidence>
<feature type="compositionally biased region" description="Gly residues" evidence="5">
    <location>
        <begin position="217"/>
        <end position="233"/>
    </location>
</feature>
<proteinExistence type="inferred from homology"/>
<reference evidence="6 7" key="1">
    <citation type="journal article" date="2019" name="Int. J. Syst. Evol. Microbiol.">
        <title>The Global Catalogue of Microorganisms (GCM) 10K type strain sequencing project: providing services to taxonomists for standard genome sequencing and annotation.</title>
        <authorList>
            <consortium name="The Broad Institute Genomics Platform"/>
            <consortium name="The Broad Institute Genome Sequencing Center for Infectious Disease"/>
            <person name="Wu L."/>
            <person name="Ma J."/>
        </authorList>
    </citation>
    <scope>NUCLEOTIDE SEQUENCE [LARGE SCALE GENOMIC DNA]</scope>
    <source>
        <strain evidence="6 7">CGMCC 1.12553</strain>
    </source>
</reference>
<comment type="subunit">
    <text evidence="4">Monomer.</text>
</comment>
<dbReference type="EC" id="3.1.1.96" evidence="4"/>
<comment type="caution">
    <text evidence="6">The sequence shown here is derived from an EMBL/GenBank/DDBJ whole genome shotgun (WGS) entry which is preliminary data.</text>
</comment>
<keyword evidence="7" id="KW-1185">Reference proteome</keyword>
<dbReference type="Gene3D" id="3.40.630.50">
    <property type="entry name" value="AF0625-like"/>
    <property type="match status" value="1"/>
</dbReference>
<gene>
    <name evidence="4" type="primary">dtdA</name>
    <name evidence="6" type="ORF">ACFO0N_11630</name>
</gene>
<comment type="function">
    <text evidence="4">D-aminoacyl-tRNA deacylase with broad substrate specificity. By recycling D-aminoacyl-tRNA to D-amino acids and free tRNA molecules, this enzyme counteracts the toxicity associated with the formation of D-aminoacyl-tRNA entities in vivo.</text>
</comment>
<feature type="region of interest" description="Disordered" evidence="5">
    <location>
        <begin position="217"/>
        <end position="240"/>
    </location>
</feature>
<evidence type="ECO:0000256" key="1">
    <source>
        <dbReference type="ARBA" id="ARBA00022723"/>
    </source>
</evidence>
<dbReference type="Pfam" id="PF04414">
    <property type="entry name" value="tRNA_deacylase"/>
    <property type="match status" value="1"/>
</dbReference>
<dbReference type="Proteomes" id="UP001595921">
    <property type="component" value="Unassembled WGS sequence"/>
</dbReference>
<keyword evidence="2 4" id="KW-0378">Hydrolase</keyword>
<dbReference type="GO" id="GO:0008270">
    <property type="term" value="F:zinc ion binding"/>
    <property type="evidence" value="ECO:0007669"/>
    <property type="project" value="UniProtKB-UniRule"/>
</dbReference>
<evidence type="ECO:0000256" key="5">
    <source>
        <dbReference type="SAM" id="MobiDB-lite"/>
    </source>
</evidence>
<name>A0ABD5PCU6_9EURY</name>
<feature type="region of interest" description="Disordered" evidence="5">
    <location>
        <begin position="506"/>
        <end position="525"/>
    </location>
</feature>
<feature type="region of interest" description="Disordered" evidence="5">
    <location>
        <begin position="416"/>
        <end position="437"/>
    </location>
</feature>
<feature type="compositionally biased region" description="Basic and acidic residues" evidence="5">
    <location>
        <begin position="511"/>
        <end position="525"/>
    </location>
</feature>
<dbReference type="RefSeq" id="WP_267623630.1">
    <property type="nucleotide sequence ID" value="NZ_JAODIW010000008.1"/>
</dbReference>
<keyword evidence="3 4" id="KW-0862">Zinc</keyword>
<accession>A0ABD5PCU6</accession>
<evidence type="ECO:0000256" key="4">
    <source>
        <dbReference type="HAMAP-Rule" id="MF_00562"/>
    </source>
</evidence>
<evidence type="ECO:0000313" key="6">
    <source>
        <dbReference type="EMBL" id="MFC4358591.1"/>
    </source>
</evidence>
<comment type="cofactor">
    <cofactor evidence="4">
        <name>Zn(2+)</name>
        <dbReference type="ChEBI" id="CHEBI:29105"/>
    </cofactor>
    <text evidence="4">Binds 2 Zn(2+) ions per subunit.</text>
</comment>
<dbReference type="NCBIfam" id="NF011435">
    <property type="entry name" value="PRK14866.1-1"/>
    <property type="match status" value="1"/>
</dbReference>
<organism evidence="6 7">
    <name type="scientific">Halobium salinum</name>
    <dbReference type="NCBI Taxonomy" id="1364940"/>
    <lineage>
        <taxon>Archaea</taxon>
        <taxon>Methanobacteriati</taxon>
        <taxon>Methanobacteriota</taxon>
        <taxon>Stenosarchaea group</taxon>
        <taxon>Halobacteria</taxon>
        <taxon>Halobacteriales</taxon>
        <taxon>Haloferacaceae</taxon>
        <taxon>Halobium</taxon>
    </lineage>
</organism>
<dbReference type="InterPro" id="IPR007508">
    <property type="entry name" value="DtdA"/>
</dbReference>
<evidence type="ECO:0000313" key="7">
    <source>
        <dbReference type="Proteomes" id="UP001595921"/>
    </source>
</evidence>
<comment type="catalytic activity">
    <reaction evidence="4">
        <text>glycyl-tRNA(Ala) + H2O = tRNA(Ala) + glycine + H(+)</text>
        <dbReference type="Rhea" id="RHEA:53744"/>
        <dbReference type="Rhea" id="RHEA-COMP:9657"/>
        <dbReference type="Rhea" id="RHEA-COMP:13640"/>
        <dbReference type="ChEBI" id="CHEBI:15377"/>
        <dbReference type="ChEBI" id="CHEBI:15378"/>
        <dbReference type="ChEBI" id="CHEBI:57305"/>
        <dbReference type="ChEBI" id="CHEBI:78442"/>
        <dbReference type="ChEBI" id="CHEBI:78522"/>
        <dbReference type="EC" id="3.1.1.96"/>
    </reaction>
</comment>
<protein>
    <recommendedName>
        <fullName evidence="4">D-aminoacyl-tRNA deacylase</fullName>
        <ecNumber evidence="4">3.1.1.96</ecNumber>
    </recommendedName>
</protein>
<comment type="similarity">
    <text evidence="4">Belongs to the DtdA deacylase family.</text>
</comment>
<dbReference type="EMBL" id="JBHSDS010000006">
    <property type="protein sequence ID" value="MFC4358591.1"/>
    <property type="molecule type" value="Genomic_DNA"/>
</dbReference>
<keyword evidence="1 4" id="KW-0479">Metal-binding</keyword>
<dbReference type="AlphaFoldDB" id="A0ABD5PCU6"/>
<dbReference type="Gene3D" id="3.40.50.10700">
    <property type="entry name" value="AF0625-like"/>
    <property type="match status" value="1"/>
</dbReference>
<dbReference type="HAMAP" id="MF_00562">
    <property type="entry name" value="Deacylase_DtdA"/>
    <property type="match status" value="1"/>
</dbReference>
<dbReference type="PANTHER" id="PTHR34667">
    <property type="entry name" value="D-AMINOACYL-TRNA DEACYLASE"/>
    <property type="match status" value="1"/>
</dbReference>
<dbReference type="PANTHER" id="PTHR34667:SF1">
    <property type="entry name" value="D-AMINOACYL-TRNA DEACYLASE"/>
    <property type="match status" value="1"/>
</dbReference>
<dbReference type="SUPFAM" id="SSF142535">
    <property type="entry name" value="AF0625-like"/>
    <property type="match status" value="1"/>
</dbReference>
<comment type="catalytic activity">
    <reaction evidence="4">
        <text>a D-aminoacyl-tRNA + H2O = a tRNA + a D-alpha-amino acid + H(+)</text>
        <dbReference type="Rhea" id="RHEA:13953"/>
        <dbReference type="Rhea" id="RHEA-COMP:10123"/>
        <dbReference type="Rhea" id="RHEA-COMP:10124"/>
        <dbReference type="ChEBI" id="CHEBI:15377"/>
        <dbReference type="ChEBI" id="CHEBI:15378"/>
        <dbReference type="ChEBI" id="CHEBI:59871"/>
        <dbReference type="ChEBI" id="CHEBI:78442"/>
        <dbReference type="ChEBI" id="CHEBI:79333"/>
        <dbReference type="EC" id="3.1.1.96"/>
    </reaction>
</comment>
<sequence>MIAIVVSRADHASEHIGERLLDLADWTEHADESRADDDGGGTVYRLDAEAAADSDVDSADSDADSADPAFELRTFDAMHLDLDRPAGAFGVVEDGPEAGVDLLLFVSRHSGDTGPLLTCHFTGNFGPAKYGGADRRFGRAAPNAQKRLVAAFDDHAPEGYEVGVECTHHGPSEVGAPSMFVELGSGETEWADPDGARAVARSVLDLAGVAADVRGADGAGGAGGSVGTVGTGDEGAETPRHLVGFGGGHYAPRFERVLRETAWGVGHVAADWQLDELGDPETHPEVLRRTFAASAAEHALVEGEKSELRATLTDLGYRVVSETWAREVDDRPLALVAALENALGRVDDGLRFGNVVPDFGADDGGGPRDAFEVRALPGDLLSEAQGVDAGAVREAVAADTVAFWTEQSGTRAVGRAAFPATGGSSGDGDSDGAESTRDAYRSLVDALAAVLREKYDSVTVETEGDGDGAEVVARETAFVPAVARELGVPEGPAFGRLADGEAVEVDGTTVHPEDVRDERERRFAV</sequence>